<protein>
    <submittedName>
        <fullName evidence="3">Polysaccharide deacetylase</fullName>
    </submittedName>
</protein>
<dbReference type="InterPro" id="IPR011330">
    <property type="entry name" value="Glyco_hydro/deAcase_b/a-brl"/>
</dbReference>
<gene>
    <name evidence="3" type="ORF">COR50_10710</name>
</gene>
<reference evidence="3 4" key="1">
    <citation type="submission" date="2017-10" db="EMBL/GenBank/DDBJ databases">
        <title>Paenichitinophaga pekingensis gen. nov., sp. nov., isolated from activated sludge.</title>
        <authorList>
            <person name="Jin D."/>
            <person name="Kong X."/>
            <person name="Deng Y."/>
            <person name="Bai Z."/>
        </authorList>
    </citation>
    <scope>NUCLEOTIDE SEQUENCE [LARGE SCALE GENOMIC DNA]</scope>
    <source>
        <strain evidence="3 4">13</strain>
    </source>
</reference>
<evidence type="ECO:0000256" key="1">
    <source>
        <dbReference type="SAM" id="Phobius"/>
    </source>
</evidence>
<dbReference type="RefSeq" id="WP_098193976.1">
    <property type="nucleotide sequence ID" value="NZ_CP023777.1"/>
</dbReference>
<evidence type="ECO:0000313" key="3">
    <source>
        <dbReference type="EMBL" id="ATL47599.1"/>
    </source>
</evidence>
<organism evidence="3 4">
    <name type="scientific">Chitinophaga caeni</name>
    <dbReference type="NCBI Taxonomy" id="2029983"/>
    <lineage>
        <taxon>Bacteria</taxon>
        <taxon>Pseudomonadati</taxon>
        <taxon>Bacteroidota</taxon>
        <taxon>Chitinophagia</taxon>
        <taxon>Chitinophagales</taxon>
        <taxon>Chitinophagaceae</taxon>
        <taxon>Chitinophaga</taxon>
    </lineage>
</organism>
<evidence type="ECO:0000313" key="4">
    <source>
        <dbReference type="Proteomes" id="UP000220133"/>
    </source>
</evidence>
<dbReference type="GO" id="GO:0016810">
    <property type="term" value="F:hydrolase activity, acting on carbon-nitrogen (but not peptide) bonds"/>
    <property type="evidence" value="ECO:0007669"/>
    <property type="project" value="InterPro"/>
</dbReference>
<dbReference type="OrthoDB" id="9812065at2"/>
<name>A0A291QU93_9BACT</name>
<proteinExistence type="predicted"/>
<keyword evidence="1" id="KW-1133">Transmembrane helix</keyword>
<dbReference type="SUPFAM" id="SSF88713">
    <property type="entry name" value="Glycoside hydrolase/deacetylase"/>
    <property type="match status" value="1"/>
</dbReference>
<keyword evidence="1" id="KW-0812">Transmembrane</keyword>
<dbReference type="EMBL" id="CP023777">
    <property type="protein sequence ID" value="ATL47599.1"/>
    <property type="molecule type" value="Genomic_DNA"/>
</dbReference>
<feature type="domain" description="NodB homology" evidence="2">
    <location>
        <begin position="68"/>
        <end position="246"/>
    </location>
</feature>
<feature type="transmembrane region" description="Helical" evidence="1">
    <location>
        <begin position="7"/>
        <end position="25"/>
    </location>
</feature>
<dbReference type="KEGG" id="cbae:COR50_10710"/>
<dbReference type="PANTHER" id="PTHR10587">
    <property type="entry name" value="GLYCOSYL TRANSFERASE-RELATED"/>
    <property type="match status" value="1"/>
</dbReference>
<dbReference type="Pfam" id="PF01522">
    <property type="entry name" value="Polysacc_deac_1"/>
    <property type="match status" value="1"/>
</dbReference>
<dbReference type="Gene3D" id="3.20.20.370">
    <property type="entry name" value="Glycoside hydrolase/deacetylase"/>
    <property type="match status" value="1"/>
</dbReference>
<dbReference type="AlphaFoldDB" id="A0A291QU93"/>
<accession>A0A291QU93</accession>
<dbReference type="InterPro" id="IPR002509">
    <property type="entry name" value="NODB_dom"/>
</dbReference>
<keyword evidence="4" id="KW-1185">Reference proteome</keyword>
<dbReference type="PROSITE" id="PS51677">
    <property type="entry name" value="NODB"/>
    <property type="match status" value="1"/>
</dbReference>
<evidence type="ECO:0000259" key="2">
    <source>
        <dbReference type="PROSITE" id="PS51677"/>
    </source>
</evidence>
<sequence length="258" mass="29602">MLSFRNVNITMIVLLLLLAAIDIWVAPLSFWWYLLPAFIYLNILFYGSYFIRAGFYFKSYCKADTPELQIALTFDDGPMESFTPQVLAILKEYGIPATFFCIGKRIQGREQLLQELHRAGHTIGNHSYSHHALFDLFSAGKMQRELEETGDLIKEQVGKRPLLFRPPYGVTNPNLKKAIRKAGYQSIGWSVRSYDTIAKDADQLLEKVSKKVQPGDIFLFHDTMEVTVQLLPMFIKRMKEKGFSFVSVDQLLKIPAYA</sequence>
<dbReference type="GO" id="GO:0005975">
    <property type="term" value="P:carbohydrate metabolic process"/>
    <property type="evidence" value="ECO:0007669"/>
    <property type="project" value="InterPro"/>
</dbReference>
<dbReference type="Proteomes" id="UP000220133">
    <property type="component" value="Chromosome"/>
</dbReference>
<feature type="transmembrane region" description="Helical" evidence="1">
    <location>
        <begin position="31"/>
        <end position="51"/>
    </location>
</feature>
<dbReference type="CDD" id="cd10917">
    <property type="entry name" value="CE4_NodB_like_6s_7s"/>
    <property type="match status" value="1"/>
</dbReference>
<dbReference type="PANTHER" id="PTHR10587:SF125">
    <property type="entry name" value="POLYSACCHARIDE DEACETYLASE YHEN-RELATED"/>
    <property type="match status" value="1"/>
</dbReference>
<dbReference type="InterPro" id="IPR050248">
    <property type="entry name" value="Polysacc_deacetylase_ArnD"/>
</dbReference>
<keyword evidence="1" id="KW-0472">Membrane</keyword>